<comment type="caution">
    <text evidence="6">The sequence shown here is derived from an EMBL/GenBank/DDBJ whole genome shotgun (WGS) entry which is preliminary data.</text>
</comment>
<evidence type="ECO:0000256" key="3">
    <source>
        <dbReference type="SAM" id="MobiDB-lite"/>
    </source>
</evidence>
<evidence type="ECO:0000256" key="4">
    <source>
        <dbReference type="SAM" id="Phobius"/>
    </source>
</evidence>
<feature type="transmembrane region" description="Helical" evidence="4">
    <location>
        <begin position="206"/>
        <end position="225"/>
    </location>
</feature>
<dbReference type="InterPro" id="IPR032628">
    <property type="entry name" value="AC_N"/>
</dbReference>
<feature type="compositionally biased region" description="Polar residues" evidence="3">
    <location>
        <begin position="21"/>
        <end position="34"/>
    </location>
</feature>
<evidence type="ECO:0000259" key="5">
    <source>
        <dbReference type="Pfam" id="PF16214"/>
    </source>
</evidence>
<sequence>MALDGVSVGAPRSASLKHSKTNGSTHTSLESRPSTGEPPPKKSNWEVIEHYHKSGLVGASSPKSPPEEEHPPEEVESILLESPKWWDLCALCRRVFRSHQFKNIHVEVLYQRYFLRMNQSNMTSLLGLLIVVVLVMLCFTYILGIEKFYVQGITLAIFAILYVVLGVLLWHFKLLNEVYLIIFSYLILISFFGLETLLMVSLEPHTASTGVWATLFFIYMTYTLLPLRVPEATIGGLFLSITQISCAAGVNRHYPYLWKQSVFRAHSGYKEHNYPNQLIPRRSWQMIYEIGISGV</sequence>
<keyword evidence="4" id="KW-0812">Transmembrane</keyword>
<evidence type="ECO:0000313" key="6">
    <source>
        <dbReference type="EMBL" id="KAK7073542.1"/>
    </source>
</evidence>
<dbReference type="PANTHER" id="PTHR45627">
    <property type="entry name" value="ADENYLATE CYCLASE TYPE 1"/>
    <property type="match status" value="1"/>
</dbReference>
<organism evidence="6 7">
    <name type="scientific">Halocaridina rubra</name>
    <name type="common">Hawaiian red shrimp</name>
    <dbReference type="NCBI Taxonomy" id="373956"/>
    <lineage>
        <taxon>Eukaryota</taxon>
        <taxon>Metazoa</taxon>
        <taxon>Ecdysozoa</taxon>
        <taxon>Arthropoda</taxon>
        <taxon>Crustacea</taxon>
        <taxon>Multicrustacea</taxon>
        <taxon>Malacostraca</taxon>
        <taxon>Eumalacostraca</taxon>
        <taxon>Eucarida</taxon>
        <taxon>Decapoda</taxon>
        <taxon>Pleocyemata</taxon>
        <taxon>Caridea</taxon>
        <taxon>Atyoidea</taxon>
        <taxon>Atyidae</taxon>
        <taxon>Halocaridina</taxon>
    </lineage>
</organism>
<dbReference type="GO" id="GO:0004016">
    <property type="term" value="F:adenylate cyclase activity"/>
    <property type="evidence" value="ECO:0007669"/>
    <property type="project" value="TreeGrafter"/>
</dbReference>
<protein>
    <recommendedName>
        <fullName evidence="5">Adenylate cyclase N-terminal domain-containing protein</fullName>
    </recommendedName>
</protein>
<feature type="domain" description="Adenylate cyclase N-terminal" evidence="5">
    <location>
        <begin position="89"/>
        <end position="262"/>
    </location>
</feature>
<keyword evidence="4" id="KW-1133">Transmembrane helix</keyword>
<dbReference type="GO" id="GO:0000166">
    <property type="term" value="F:nucleotide binding"/>
    <property type="evidence" value="ECO:0007669"/>
    <property type="project" value="UniProtKB-KW"/>
</dbReference>
<name>A0AAN8WWU1_HALRR</name>
<evidence type="ECO:0000256" key="1">
    <source>
        <dbReference type="ARBA" id="ARBA00022741"/>
    </source>
</evidence>
<keyword evidence="7" id="KW-1185">Reference proteome</keyword>
<dbReference type="Proteomes" id="UP001381693">
    <property type="component" value="Unassembled WGS sequence"/>
</dbReference>
<dbReference type="GO" id="GO:0005886">
    <property type="term" value="C:plasma membrane"/>
    <property type="evidence" value="ECO:0007669"/>
    <property type="project" value="TreeGrafter"/>
</dbReference>
<feature type="region of interest" description="Disordered" evidence="3">
    <location>
        <begin position="1"/>
        <end position="44"/>
    </location>
</feature>
<dbReference type="PANTHER" id="PTHR45627:SF16">
    <property type="entry name" value="ADENYLATE CYCLASE"/>
    <property type="match status" value="1"/>
</dbReference>
<keyword evidence="4" id="KW-0472">Membrane</keyword>
<dbReference type="Pfam" id="PF16214">
    <property type="entry name" value="AC_N"/>
    <property type="match status" value="1"/>
</dbReference>
<keyword evidence="1" id="KW-0547">Nucleotide-binding</keyword>
<feature type="transmembrane region" description="Helical" evidence="4">
    <location>
        <begin position="122"/>
        <end position="142"/>
    </location>
</feature>
<keyword evidence="2" id="KW-0456">Lyase</keyword>
<reference evidence="6 7" key="1">
    <citation type="submission" date="2023-11" db="EMBL/GenBank/DDBJ databases">
        <title>Halocaridina rubra genome assembly.</title>
        <authorList>
            <person name="Smith C."/>
        </authorList>
    </citation>
    <scope>NUCLEOTIDE SEQUENCE [LARGE SCALE GENOMIC DNA]</scope>
    <source>
        <strain evidence="6">EP-1</strain>
        <tissue evidence="6">Whole</tissue>
    </source>
</reference>
<feature type="transmembrane region" description="Helical" evidence="4">
    <location>
        <begin position="148"/>
        <end position="171"/>
    </location>
</feature>
<proteinExistence type="predicted"/>
<dbReference type="GO" id="GO:0007189">
    <property type="term" value="P:adenylate cyclase-activating G protein-coupled receptor signaling pathway"/>
    <property type="evidence" value="ECO:0007669"/>
    <property type="project" value="TreeGrafter"/>
</dbReference>
<feature type="transmembrane region" description="Helical" evidence="4">
    <location>
        <begin position="178"/>
        <end position="200"/>
    </location>
</feature>
<evidence type="ECO:0000313" key="7">
    <source>
        <dbReference type="Proteomes" id="UP001381693"/>
    </source>
</evidence>
<dbReference type="EMBL" id="JAXCGZ010012517">
    <property type="protein sequence ID" value="KAK7073542.1"/>
    <property type="molecule type" value="Genomic_DNA"/>
</dbReference>
<gene>
    <name evidence="6" type="ORF">SK128_007577</name>
</gene>
<evidence type="ECO:0000256" key="2">
    <source>
        <dbReference type="ARBA" id="ARBA00023239"/>
    </source>
</evidence>
<accession>A0AAN8WWU1</accession>
<dbReference type="AlphaFoldDB" id="A0AAN8WWU1"/>